<keyword evidence="4 7" id="KW-0238">DNA-binding</keyword>
<comment type="caution">
    <text evidence="10">The sequence shown here is derived from an EMBL/GenBank/DDBJ whole genome shotgun (WGS) entry which is preliminary data.</text>
</comment>
<dbReference type="SMART" id="SM01043">
    <property type="entry name" value="BTAD"/>
    <property type="match status" value="1"/>
</dbReference>
<reference evidence="11" key="1">
    <citation type="journal article" date="2019" name="Int. J. Syst. Evol. Microbiol.">
        <title>The Global Catalogue of Microorganisms (GCM) 10K type strain sequencing project: providing services to taxonomists for standard genome sequencing and annotation.</title>
        <authorList>
            <consortium name="The Broad Institute Genomics Platform"/>
            <consortium name="The Broad Institute Genome Sequencing Center for Infectious Disease"/>
            <person name="Wu L."/>
            <person name="Ma J."/>
        </authorList>
    </citation>
    <scope>NUCLEOTIDE SEQUENCE [LARGE SCALE GENOMIC DNA]</scope>
    <source>
        <strain evidence="11">CCM 8749</strain>
    </source>
</reference>
<dbReference type="Pfam" id="PF00486">
    <property type="entry name" value="Trans_reg_C"/>
    <property type="match status" value="1"/>
</dbReference>
<dbReference type="PROSITE" id="PS50110">
    <property type="entry name" value="RESPONSE_REGULATORY"/>
    <property type="match status" value="1"/>
</dbReference>
<dbReference type="RefSeq" id="WP_379895020.1">
    <property type="nucleotide sequence ID" value="NZ_CBCSCT010000035.1"/>
</dbReference>
<keyword evidence="5" id="KW-0804">Transcription</keyword>
<dbReference type="Gene3D" id="1.25.40.10">
    <property type="entry name" value="Tetratricopeptide repeat domain"/>
    <property type="match status" value="1"/>
</dbReference>
<dbReference type="Gene3D" id="3.40.50.2300">
    <property type="match status" value="1"/>
</dbReference>
<evidence type="ECO:0000313" key="10">
    <source>
        <dbReference type="EMBL" id="MFC5987610.1"/>
    </source>
</evidence>
<evidence type="ECO:0000259" key="8">
    <source>
        <dbReference type="PROSITE" id="PS50110"/>
    </source>
</evidence>
<dbReference type="PANTHER" id="PTHR35807">
    <property type="entry name" value="TRANSCRIPTIONAL REGULATOR REDD-RELATED"/>
    <property type="match status" value="1"/>
</dbReference>
<keyword evidence="2" id="KW-0902">Two-component regulatory system</keyword>
<dbReference type="InterPro" id="IPR001867">
    <property type="entry name" value="OmpR/PhoB-type_DNA-bd"/>
</dbReference>
<evidence type="ECO:0000256" key="1">
    <source>
        <dbReference type="ARBA" id="ARBA00005820"/>
    </source>
</evidence>
<sequence length="375" mass="44554">MRVILIDDERLALNYLEHQLMKIGGIEMKGKYVDPISAREHLLREDVDVVFLDINLLGANGIEVAEQFLEIKPMLNIVFITAYDEYAIKAFELNALDYILKPVGAERLRKTVQRMMDRLNQAPQSNLVQIQQVRIRLFDQLSIGFEIEEPSPIRWRTARAQELFLYLLQHRGQIVRKSTIIDLMWPEYELSRAYSQMYTAIYHIRKTIEPFSNAIQIVNETDGYRLSTENVWLDVEEWEQKIKSAPAMTEETIGSLEQLMDLYVGDYLKQYDYWWAESERHRLKMLWLRTSLQMAAWYVTRGEQDKAIGKYDEICNRYPLAEEAHFALMKLFAEMNNRISVQRQYDLLQNILLEEIAEQPSTYITEWYDRWKEQQ</sequence>
<dbReference type="InterPro" id="IPR011006">
    <property type="entry name" value="CheY-like_superfamily"/>
</dbReference>
<evidence type="ECO:0000256" key="2">
    <source>
        <dbReference type="ARBA" id="ARBA00023012"/>
    </source>
</evidence>
<accession>A0ABW1IR95</accession>
<evidence type="ECO:0000256" key="6">
    <source>
        <dbReference type="PROSITE-ProRule" id="PRU00169"/>
    </source>
</evidence>
<organism evidence="10 11">
    <name type="scientific">Marinicrinis lubricantis</name>
    <dbReference type="NCBI Taxonomy" id="2086470"/>
    <lineage>
        <taxon>Bacteria</taxon>
        <taxon>Bacillati</taxon>
        <taxon>Bacillota</taxon>
        <taxon>Bacilli</taxon>
        <taxon>Bacillales</taxon>
        <taxon>Paenibacillaceae</taxon>
    </lineage>
</organism>
<dbReference type="InterPro" id="IPR001789">
    <property type="entry name" value="Sig_transdc_resp-reg_receiver"/>
</dbReference>
<gene>
    <name evidence="10" type="ORF">ACFPXP_14485</name>
</gene>
<feature type="domain" description="Response regulatory" evidence="8">
    <location>
        <begin position="2"/>
        <end position="116"/>
    </location>
</feature>
<feature type="modified residue" description="4-aspartylphosphate" evidence="6">
    <location>
        <position position="53"/>
    </location>
</feature>
<evidence type="ECO:0000256" key="5">
    <source>
        <dbReference type="ARBA" id="ARBA00023163"/>
    </source>
</evidence>
<dbReference type="PANTHER" id="PTHR35807:SF2">
    <property type="entry name" value="TRANSCRIPTIONAL ACTIVATOR DOMAIN"/>
    <property type="match status" value="1"/>
</dbReference>
<keyword evidence="3" id="KW-0805">Transcription regulation</keyword>
<dbReference type="SUPFAM" id="SSF46894">
    <property type="entry name" value="C-terminal effector domain of the bipartite response regulators"/>
    <property type="match status" value="1"/>
</dbReference>
<dbReference type="InterPro" id="IPR036388">
    <property type="entry name" value="WH-like_DNA-bd_sf"/>
</dbReference>
<feature type="DNA-binding region" description="OmpR/PhoB-type" evidence="7">
    <location>
        <begin position="125"/>
        <end position="228"/>
    </location>
</feature>
<name>A0ABW1IR95_9BACL</name>
<dbReference type="SMART" id="SM00448">
    <property type="entry name" value="REC"/>
    <property type="match status" value="1"/>
</dbReference>
<dbReference type="EMBL" id="JBHSQV010000167">
    <property type="protein sequence ID" value="MFC5987610.1"/>
    <property type="molecule type" value="Genomic_DNA"/>
</dbReference>
<dbReference type="Proteomes" id="UP001596250">
    <property type="component" value="Unassembled WGS sequence"/>
</dbReference>
<protein>
    <submittedName>
        <fullName evidence="10">Response regulator</fullName>
    </submittedName>
</protein>
<dbReference type="Gene3D" id="1.10.10.10">
    <property type="entry name" value="Winged helix-like DNA-binding domain superfamily/Winged helix DNA-binding domain"/>
    <property type="match status" value="1"/>
</dbReference>
<evidence type="ECO:0000313" key="11">
    <source>
        <dbReference type="Proteomes" id="UP001596250"/>
    </source>
</evidence>
<evidence type="ECO:0000259" key="9">
    <source>
        <dbReference type="PROSITE" id="PS51755"/>
    </source>
</evidence>
<dbReference type="Pfam" id="PF00072">
    <property type="entry name" value="Response_reg"/>
    <property type="match status" value="1"/>
</dbReference>
<dbReference type="InterPro" id="IPR011990">
    <property type="entry name" value="TPR-like_helical_dom_sf"/>
</dbReference>
<keyword evidence="11" id="KW-1185">Reference proteome</keyword>
<dbReference type="Pfam" id="PF03704">
    <property type="entry name" value="BTAD"/>
    <property type="match status" value="1"/>
</dbReference>
<dbReference type="PROSITE" id="PS51755">
    <property type="entry name" value="OMPR_PHOB"/>
    <property type="match status" value="1"/>
</dbReference>
<dbReference type="InterPro" id="IPR005158">
    <property type="entry name" value="BTAD"/>
</dbReference>
<evidence type="ECO:0000256" key="4">
    <source>
        <dbReference type="ARBA" id="ARBA00023125"/>
    </source>
</evidence>
<proteinExistence type="inferred from homology"/>
<feature type="domain" description="OmpR/PhoB-type" evidence="9">
    <location>
        <begin position="125"/>
        <end position="228"/>
    </location>
</feature>
<comment type="similarity">
    <text evidence="1">Belongs to the AfsR/DnrI/RedD regulatory family.</text>
</comment>
<evidence type="ECO:0000256" key="3">
    <source>
        <dbReference type="ARBA" id="ARBA00023015"/>
    </source>
</evidence>
<dbReference type="SUPFAM" id="SSF52172">
    <property type="entry name" value="CheY-like"/>
    <property type="match status" value="1"/>
</dbReference>
<evidence type="ECO:0000256" key="7">
    <source>
        <dbReference type="PROSITE-ProRule" id="PRU01091"/>
    </source>
</evidence>
<dbReference type="InterPro" id="IPR016032">
    <property type="entry name" value="Sig_transdc_resp-reg_C-effctor"/>
</dbReference>
<dbReference type="SUPFAM" id="SSF48452">
    <property type="entry name" value="TPR-like"/>
    <property type="match status" value="1"/>
</dbReference>
<keyword evidence="6" id="KW-0597">Phosphoprotein</keyword>
<dbReference type="InterPro" id="IPR051677">
    <property type="entry name" value="AfsR-DnrI-RedD_regulator"/>
</dbReference>
<dbReference type="SMART" id="SM00862">
    <property type="entry name" value="Trans_reg_C"/>
    <property type="match status" value="1"/>
</dbReference>